<protein>
    <submittedName>
        <fullName evidence="1">DUF4876 domain-containing protein</fullName>
    </submittedName>
</protein>
<gene>
    <name evidence="1" type="ORF">ACFS6H_10465</name>
</gene>
<name>A0ABW6A486_9BACT</name>
<evidence type="ECO:0000313" key="1">
    <source>
        <dbReference type="EMBL" id="MFD2920134.1"/>
    </source>
</evidence>
<evidence type="ECO:0000313" key="2">
    <source>
        <dbReference type="Proteomes" id="UP001597511"/>
    </source>
</evidence>
<comment type="caution">
    <text evidence="1">The sequence shown here is derived from an EMBL/GenBank/DDBJ whole genome shotgun (WGS) entry which is preliminary data.</text>
</comment>
<dbReference type="RefSeq" id="WP_386098060.1">
    <property type="nucleotide sequence ID" value="NZ_JBHUOZ010000003.1"/>
</dbReference>
<dbReference type="Pfam" id="PF16215">
    <property type="entry name" value="DUF4876"/>
    <property type="match status" value="1"/>
</dbReference>
<organism evidence="1 2">
    <name type="scientific">Terrimonas rubra</name>
    <dbReference type="NCBI Taxonomy" id="1035890"/>
    <lineage>
        <taxon>Bacteria</taxon>
        <taxon>Pseudomonadati</taxon>
        <taxon>Bacteroidota</taxon>
        <taxon>Chitinophagia</taxon>
        <taxon>Chitinophagales</taxon>
        <taxon>Chitinophagaceae</taxon>
        <taxon>Terrimonas</taxon>
    </lineage>
</organism>
<sequence>MNTMKKTLVFLTLFTAFLYTGCKKDKDVAPTQATITLLNPDNLTGVTIVNATITAKETNTATVTTIQNVKSNTVPLSLVAGSYDISVEGEINYTLDGTTKTIKVKGLKQSQVVVGATAGVDVQLYIYNDAANFVIKEIFYTGTVTPEGKTYNGDKYVIIHNNSDKVLYADGLAFAESDFLTTTKRAYTPDVMADAFTTKTIIIVPGNGTDYPIQPGESFTIANNAINHLEGNANSLDLRSAKFEVELLPSINVDNPQVPNTINVSAFLTMHNRGFKSYVLARLNKTPDQFKAEQAYSYDYTNSAGNITTTNSFKIKNSDVLDAVNLSVQSMFEWIVTSPALDMGWTYCGKVDSDATRFGKSVIRKVLSTTPDGRVIYKDTNNSTVDFNPESVPSLKK</sequence>
<reference evidence="2" key="1">
    <citation type="journal article" date="2019" name="Int. J. Syst. Evol. Microbiol.">
        <title>The Global Catalogue of Microorganisms (GCM) 10K type strain sequencing project: providing services to taxonomists for standard genome sequencing and annotation.</title>
        <authorList>
            <consortium name="The Broad Institute Genomics Platform"/>
            <consortium name="The Broad Institute Genome Sequencing Center for Infectious Disease"/>
            <person name="Wu L."/>
            <person name="Ma J."/>
        </authorList>
    </citation>
    <scope>NUCLEOTIDE SEQUENCE [LARGE SCALE GENOMIC DNA]</scope>
    <source>
        <strain evidence="2">KCTC 23299</strain>
    </source>
</reference>
<dbReference type="InterPro" id="IPR032627">
    <property type="entry name" value="DUF4876"/>
</dbReference>
<dbReference type="EMBL" id="JBHUOZ010000003">
    <property type="protein sequence ID" value="MFD2920134.1"/>
    <property type="molecule type" value="Genomic_DNA"/>
</dbReference>
<accession>A0ABW6A486</accession>
<proteinExistence type="predicted"/>
<dbReference type="Proteomes" id="UP001597511">
    <property type="component" value="Unassembled WGS sequence"/>
</dbReference>
<keyword evidence="2" id="KW-1185">Reference proteome</keyword>